<organism evidence="1 2">
    <name type="scientific">Naganishia friedmannii</name>
    <dbReference type="NCBI Taxonomy" id="89922"/>
    <lineage>
        <taxon>Eukaryota</taxon>
        <taxon>Fungi</taxon>
        <taxon>Dikarya</taxon>
        <taxon>Basidiomycota</taxon>
        <taxon>Agaricomycotina</taxon>
        <taxon>Tremellomycetes</taxon>
        <taxon>Filobasidiales</taxon>
        <taxon>Filobasidiaceae</taxon>
        <taxon>Naganishia</taxon>
    </lineage>
</organism>
<dbReference type="Proteomes" id="UP001227268">
    <property type="component" value="Unassembled WGS sequence"/>
</dbReference>
<proteinExistence type="predicted"/>
<gene>
    <name evidence="1" type="ORF">QFC21_002611</name>
</gene>
<evidence type="ECO:0000313" key="1">
    <source>
        <dbReference type="EMBL" id="KAJ9103188.1"/>
    </source>
</evidence>
<dbReference type="EMBL" id="JASBWT010000007">
    <property type="protein sequence ID" value="KAJ9103188.1"/>
    <property type="molecule type" value="Genomic_DNA"/>
</dbReference>
<sequence>MASRTRLVSSSLSGLCAASSPSTSSSVALRQLPRWALRRKGAFSTIAASSRTPAASTISSRIQSRGLATPVEIEDEGGFNLADVERAQDEVDVCIVGGGPAGLSAAIRLKQLEQEKGREIRVVVLEKGAEAGSHILSGAVIETRALDELLPNWRELGAPLNQPALSDSMRFLTENNSFPMPHPPQMNNKGNYIISLSRFTAWLAEQAEAAGVEVYPGFAGANVVWSEDGRSVKGVITGDVGLDKNGKPKDSFEPGMEFHAKCVLIAEGAHGSLSKVIQKKFNLREGKDPQTYGLGIKEVWKVRDEVYQPGKVVHTLGWPLDFKTYGGSWLYHMENNMVSMGLVVGLDYANPYLSPYKEFQRMKHHPFFKDLLEGGECLAYGARVLNEGGLQSIPKLHFPGGALIGCSAGFLNVPKIKGTHNAMKSGMLAAEAAIEALDKVEETGEPIDMSAYEQGFKDSWIHKELHEVRNLRPSFHNPLGLWGGMAYSGVDSLFLKGRVPWTFRNSWEDSQATKPASECQPIDYPAPDGKLSFDILTSVSLTGTNHAENQPVHLKLPSEPGARARHTEINVEKYAGLLGRACPAAVYEYQDAEGDAADAVGKKFVINSQNCIHCKTCSIKVPTQDITWTVPEGGGGPKYTMT</sequence>
<accession>A0ACC2VVM7</accession>
<comment type="caution">
    <text evidence="1">The sequence shown here is derived from an EMBL/GenBank/DDBJ whole genome shotgun (WGS) entry which is preliminary data.</text>
</comment>
<name>A0ACC2VVM7_9TREE</name>
<evidence type="ECO:0000313" key="2">
    <source>
        <dbReference type="Proteomes" id="UP001227268"/>
    </source>
</evidence>
<keyword evidence="2" id="KW-1185">Reference proteome</keyword>
<reference evidence="1" key="1">
    <citation type="submission" date="2023-04" db="EMBL/GenBank/DDBJ databases">
        <title>Draft Genome sequencing of Naganishia species isolated from polar environments using Oxford Nanopore Technology.</title>
        <authorList>
            <person name="Leo P."/>
            <person name="Venkateswaran K."/>
        </authorList>
    </citation>
    <scope>NUCLEOTIDE SEQUENCE</scope>
    <source>
        <strain evidence="1">MNA-CCFEE 5423</strain>
    </source>
</reference>
<protein>
    <submittedName>
        <fullName evidence="1">Uncharacterized protein</fullName>
    </submittedName>
</protein>